<dbReference type="HOGENOM" id="CLU_811800_0_0_1"/>
<keyword evidence="3" id="KW-1185">Reference proteome</keyword>
<dbReference type="EMBL" id="ACYE01000208">
    <property type="protein sequence ID" value="EFE41156.1"/>
    <property type="molecule type" value="Genomic_DNA"/>
</dbReference>
<dbReference type="Proteomes" id="UP000008383">
    <property type="component" value="Unassembled WGS sequence"/>
</dbReference>
<proteinExistence type="predicted"/>
<feature type="region of interest" description="Disordered" evidence="1">
    <location>
        <begin position="1"/>
        <end position="115"/>
    </location>
</feature>
<evidence type="ECO:0000313" key="3">
    <source>
        <dbReference type="Proteomes" id="UP000008383"/>
    </source>
</evidence>
<feature type="compositionally biased region" description="Basic and acidic residues" evidence="1">
    <location>
        <begin position="1"/>
        <end position="53"/>
    </location>
</feature>
<feature type="compositionally biased region" description="Basic residues" evidence="1">
    <location>
        <begin position="54"/>
        <end position="65"/>
    </location>
</feature>
<gene>
    <name evidence="2" type="ORF">TRV_04105</name>
</gene>
<sequence length="342" mass="39248">MRKGGRERGEQTREKTRRFKDCERDEEYARAKTERYEQSAKKKAAPCKDFEGKKKTRKDRKKTRKRQEEEKKKKRRRRRRRSKDMKEQEEGEDELDIRRKTHEKRRDPLQRARGSCSSGWANHSLSCFCRNQPGGGLLCSALLCSALLTSTSPLSTTDEVLHLLLASTSLLLLLLFCCPSYYTQHAPKDRTTNITKERQATPWSTARPRDEPPQHGVEVGLFLCADAVAAHLALRDALQLHRVDQLVDAQHVRQVGLVAQHQQRDALQRRLADQVVQLVRRRRQAGPVCGIHDVSTAELAASSSSSSSSFGLRMTYTMALTPRQYRSHIGRKRGWPPRSQLL</sequence>
<feature type="compositionally biased region" description="Basic residues" evidence="1">
    <location>
        <begin position="72"/>
        <end position="83"/>
    </location>
</feature>
<dbReference type="RefSeq" id="XP_003021774.1">
    <property type="nucleotide sequence ID" value="XM_003021728.1"/>
</dbReference>
<name>D4DAF8_TRIVH</name>
<protein>
    <submittedName>
        <fullName evidence="2">Uncharacterized protein</fullName>
    </submittedName>
</protein>
<feature type="region of interest" description="Disordered" evidence="1">
    <location>
        <begin position="192"/>
        <end position="212"/>
    </location>
</feature>
<dbReference type="AlphaFoldDB" id="D4DAF8"/>
<accession>D4DAF8</accession>
<comment type="caution">
    <text evidence="2">The sequence shown here is derived from an EMBL/GenBank/DDBJ whole genome shotgun (WGS) entry which is preliminary data.</text>
</comment>
<dbReference type="GeneID" id="9578654"/>
<organism evidence="2 3">
    <name type="scientific">Trichophyton verrucosum (strain HKI 0517)</name>
    <dbReference type="NCBI Taxonomy" id="663202"/>
    <lineage>
        <taxon>Eukaryota</taxon>
        <taxon>Fungi</taxon>
        <taxon>Dikarya</taxon>
        <taxon>Ascomycota</taxon>
        <taxon>Pezizomycotina</taxon>
        <taxon>Eurotiomycetes</taxon>
        <taxon>Eurotiomycetidae</taxon>
        <taxon>Onygenales</taxon>
        <taxon>Arthrodermataceae</taxon>
        <taxon>Trichophyton</taxon>
    </lineage>
</organism>
<evidence type="ECO:0000313" key="2">
    <source>
        <dbReference type="EMBL" id="EFE41156.1"/>
    </source>
</evidence>
<dbReference type="KEGG" id="tve:TRV_04105"/>
<reference evidence="3" key="1">
    <citation type="journal article" date="2011" name="Genome Biol.">
        <title>Comparative and functional genomics provide insights into the pathogenicity of dermatophytic fungi.</title>
        <authorList>
            <person name="Burmester A."/>
            <person name="Shelest E."/>
            <person name="Gloeckner G."/>
            <person name="Heddergott C."/>
            <person name="Schindler S."/>
            <person name="Staib P."/>
            <person name="Heidel A."/>
            <person name="Felder M."/>
            <person name="Petzold A."/>
            <person name="Szafranski K."/>
            <person name="Feuermann M."/>
            <person name="Pedruzzi I."/>
            <person name="Priebe S."/>
            <person name="Groth M."/>
            <person name="Winkler R."/>
            <person name="Li W."/>
            <person name="Kniemeyer O."/>
            <person name="Schroeckh V."/>
            <person name="Hertweck C."/>
            <person name="Hube B."/>
            <person name="White T.C."/>
            <person name="Platzer M."/>
            <person name="Guthke R."/>
            <person name="Heitman J."/>
            <person name="Woestemeyer J."/>
            <person name="Zipfel P.F."/>
            <person name="Monod M."/>
            <person name="Brakhage A.A."/>
        </authorList>
    </citation>
    <scope>NUCLEOTIDE SEQUENCE [LARGE SCALE GENOMIC DNA]</scope>
    <source>
        <strain evidence="3">HKI 0517</strain>
    </source>
</reference>
<evidence type="ECO:0000256" key="1">
    <source>
        <dbReference type="SAM" id="MobiDB-lite"/>
    </source>
</evidence>